<gene>
    <name evidence="9" type="ORF">KARMA_2068</name>
</gene>
<dbReference type="GO" id="GO:0020037">
    <property type="term" value="F:heme binding"/>
    <property type="evidence" value="ECO:0007669"/>
    <property type="project" value="InterPro"/>
</dbReference>
<feature type="signal peptide" evidence="8">
    <location>
        <begin position="1"/>
        <end position="20"/>
    </location>
</feature>
<keyword evidence="1" id="KW-0813">Transport</keyword>
<dbReference type="PROSITE" id="PS51009">
    <property type="entry name" value="CYTCII"/>
    <property type="match status" value="1"/>
</dbReference>
<evidence type="ECO:0000256" key="3">
    <source>
        <dbReference type="ARBA" id="ARBA00022723"/>
    </source>
</evidence>
<dbReference type="SUPFAM" id="SSF47175">
    <property type="entry name" value="Cytochromes"/>
    <property type="match status" value="1"/>
</dbReference>
<evidence type="ECO:0000256" key="8">
    <source>
        <dbReference type="SAM" id="SignalP"/>
    </source>
</evidence>
<dbReference type="Pfam" id="PF01322">
    <property type="entry name" value="Cytochrom_C_2"/>
    <property type="match status" value="1"/>
</dbReference>
<dbReference type="GO" id="GO:0009055">
    <property type="term" value="F:electron transfer activity"/>
    <property type="evidence" value="ECO:0007669"/>
    <property type="project" value="InterPro"/>
</dbReference>
<dbReference type="EMBL" id="FMJB01000050">
    <property type="protein sequence ID" value="SCM67862.1"/>
    <property type="molecule type" value="Genomic_DNA"/>
</dbReference>
<evidence type="ECO:0000256" key="5">
    <source>
        <dbReference type="ARBA" id="ARBA00023004"/>
    </source>
</evidence>
<evidence type="ECO:0000313" key="10">
    <source>
        <dbReference type="Proteomes" id="UP000184085"/>
    </source>
</evidence>
<protein>
    <submittedName>
        <fullName evidence="9">Putative cytochrome C554</fullName>
    </submittedName>
</protein>
<feature type="binding site" description="covalent" evidence="7">
    <location>
        <position position="142"/>
    </location>
    <ligand>
        <name>heme c</name>
        <dbReference type="ChEBI" id="CHEBI:61717"/>
    </ligand>
</feature>
<comment type="PTM">
    <text evidence="7">Binds 1 heme group per subunit.</text>
</comment>
<dbReference type="GO" id="GO:0022900">
    <property type="term" value="P:electron transport chain"/>
    <property type="evidence" value="ECO:0007669"/>
    <property type="project" value="InterPro"/>
</dbReference>
<evidence type="ECO:0000256" key="6">
    <source>
        <dbReference type="PIRSR" id="PIRSR000027-1"/>
    </source>
</evidence>
<dbReference type="InterPro" id="IPR002321">
    <property type="entry name" value="Cyt_c_II"/>
</dbReference>
<dbReference type="RefSeq" id="WP_072706503.1">
    <property type="nucleotide sequence ID" value="NZ_FMJB01000050.1"/>
</dbReference>
<name>A0A1M4MZ44_9RHOB</name>
<evidence type="ECO:0000256" key="2">
    <source>
        <dbReference type="ARBA" id="ARBA00022617"/>
    </source>
</evidence>
<keyword evidence="10" id="KW-1185">Reference proteome</keyword>
<dbReference type="Gene3D" id="1.20.120.10">
    <property type="entry name" value="Cytochrome c/b562"/>
    <property type="match status" value="1"/>
</dbReference>
<dbReference type="AlphaFoldDB" id="A0A1M4MZ44"/>
<keyword evidence="3 6" id="KW-0479">Metal-binding</keyword>
<dbReference type="InterPro" id="IPR015984">
    <property type="entry name" value="Cyt_c_prime_subgr"/>
</dbReference>
<dbReference type="InterPro" id="IPR010980">
    <property type="entry name" value="Cyt_c/b562"/>
</dbReference>
<dbReference type="GO" id="GO:0042597">
    <property type="term" value="C:periplasmic space"/>
    <property type="evidence" value="ECO:0007669"/>
    <property type="project" value="InterPro"/>
</dbReference>
<keyword evidence="5 6" id="KW-0408">Iron</keyword>
<evidence type="ECO:0000256" key="4">
    <source>
        <dbReference type="ARBA" id="ARBA00022982"/>
    </source>
</evidence>
<keyword evidence="4" id="KW-0249">Electron transport</keyword>
<reference evidence="10" key="1">
    <citation type="submission" date="2016-09" db="EMBL/GenBank/DDBJ databases">
        <authorList>
            <person name="Wibberg D."/>
        </authorList>
    </citation>
    <scope>NUCLEOTIDE SEQUENCE [LARGE SCALE GENOMIC DNA]</scope>
</reference>
<accession>A0A1M4MZ44</accession>
<dbReference type="Proteomes" id="UP000184085">
    <property type="component" value="Unassembled WGS sequence"/>
</dbReference>
<evidence type="ECO:0000313" key="9">
    <source>
        <dbReference type="EMBL" id="SCM67862.1"/>
    </source>
</evidence>
<dbReference type="PRINTS" id="PR00608">
    <property type="entry name" value="CYTCHROMECII"/>
</dbReference>
<sequence length="150" mass="15450">MKTLLTTIALSATLALPAAAQDMSAQLKARQGQFRIMALNLGVLGDMVKGATEYDATAAQAAAESLVGISMVHQPTLFAEGSDEMSVDGTRALPAIWENPDDFAAKWAAFGEVAAQMQTAAATGTDAMGPAMGALGGACKSCHETYRAPQ</sequence>
<feature type="binding site" description="covalent" evidence="7">
    <location>
        <position position="139"/>
    </location>
    <ligand>
        <name>heme c</name>
        <dbReference type="ChEBI" id="CHEBI:61717"/>
    </ligand>
</feature>
<proteinExistence type="predicted"/>
<keyword evidence="8" id="KW-0732">Signal</keyword>
<feature type="chain" id="PRO_5009906629" evidence="8">
    <location>
        <begin position="21"/>
        <end position="150"/>
    </location>
</feature>
<evidence type="ECO:0000256" key="7">
    <source>
        <dbReference type="PIRSR" id="PIRSR000027-2"/>
    </source>
</evidence>
<evidence type="ECO:0000256" key="1">
    <source>
        <dbReference type="ARBA" id="ARBA00022448"/>
    </source>
</evidence>
<keyword evidence="2 7" id="KW-0349">Heme</keyword>
<dbReference type="PIRSF" id="PIRSF000027">
    <property type="entry name" value="Cytc_c_prime"/>
    <property type="match status" value="1"/>
</dbReference>
<dbReference type="InterPro" id="IPR012127">
    <property type="entry name" value="Cyt_c_prime"/>
</dbReference>
<feature type="binding site" description="axial binding residue" evidence="6">
    <location>
        <position position="143"/>
    </location>
    <ligand>
        <name>heme c</name>
        <dbReference type="ChEBI" id="CHEBI:61717"/>
    </ligand>
    <ligandPart>
        <name>Fe</name>
        <dbReference type="ChEBI" id="CHEBI:18248"/>
    </ligandPart>
</feature>
<dbReference type="GO" id="GO:0005506">
    <property type="term" value="F:iron ion binding"/>
    <property type="evidence" value="ECO:0007669"/>
    <property type="project" value="InterPro"/>
</dbReference>
<organism evidence="9 10">
    <name type="scientific">Donghicola eburneus</name>
    <dbReference type="NCBI Taxonomy" id="393278"/>
    <lineage>
        <taxon>Bacteria</taxon>
        <taxon>Pseudomonadati</taxon>
        <taxon>Pseudomonadota</taxon>
        <taxon>Alphaproteobacteria</taxon>
        <taxon>Rhodobacterales</taxon>
        <taxon>Roseobacteraceae</taxon>
        <taxon>Donghicola</taxon>
    </lineage>
</organism>